<comment type="caution">
    <text evidence="2">The sequence shown here is derived from an EMBL/GenBank/DDBJ whole genome shotgun (WGS) entry which is preliminary data.</text>
</comment>
<reference evidence="2" key="1">
    <citation type="journal article" date="2014" name="Int. J. Syst. Evol. Microbiol.">
        <title>Complete genome sequence of Corynebacterium casei LMG S-19264T (=DSM 44701T), isolated from a smear-ripened cheese.</title>
        <authorList>
            <consortium name="US DOE Joint Genome Institute (JGI-PGF)"/>
            <person name="Walter F."/>
            <person name="Albersmeier A."/>
            <person name="Kalinowski J."/>
            <person name="Ruckert C."/>
        </authorList>
    </citation>
    <scope>NUCLEOTIDE SEQUENCE</scope>
    <source>
        <strain evidence="2">KCTC 42651</strain>
    </source>
</reference>
<dbReference type="GO" id="GO:0008146">
    <property type="term" value="F:sulfotransferase activity"/>
    <property type="evidence" value="ECO:0007669"/>
    <property type="project" value="InterPro"/>
</dbReference>
<dbReference type="Proteomes" id="UP000630353">
    <property type="component" value="Unassembled WGS sequence"/>
</dbReference>
<evidence type="ECO:0000313" key="2">
    <source>
        <dbReference type="EMBL" id="GHD57157.1"/>
    </source>
</evidence>
<evidence type="ECO:0000256" key="1">
    <source>
        <dbReference type="ARBA" id="ARBA00022679"/>
    </source>
</evidence>
<dbReference type="AlphaFoldDB" id="A0A918XUR1"/>
<accession>A0A918XUR1</accession>
<evidence type="ECO:0000313" key="3">
    <source>
        <dbReference type="Proteomes" id="UP000630353"/>
    </source>
</evidence>
<sequence>MTAAHCIILGAMKSATSSVFDALALHPMIAPARLKEPAFFCREADPSCEAFAEYDALFDFDPARHAYALEASTAYTKAPLTDPEAVAARMRRSGRRFRFIFIARNPIDRMASHIRQHIDDGLVTPDNRFRYLTMIECFSRYADQLDRFRSGWPGCDLAVLDYDEVTDPASATLSRILAWLDLPASDHVRILPHSNRSQSRLSTDMIFTPGQRSFLRERLAPDIVRFGREWGIDVAKWGYG</sequence>
<dbReference type="PANTHER" id="PTHR10605:SF56">
    <property type="entry name" value="BIFUNCTIONAL HEPARAN SULFATE N-DEACETYLASE_N-SULFOTRANSFERASE"/>
    <property type="match status" value="1"/>
</dbReference>
<gene>
    <name evidence="2" type="ORF">GCM10017083_38240</name>
</gene>
<dbReference type="Gene3D" id="3.40.50.300">
    <property type="entry name" value="P-loop containing nucleotide triphosphate hydrolases"/>
    <property type="match status" value="1"/>
</dbReference>
<keyword evidence="3" id="KW-1185">Reference proteome</keyword>
<dbReference type="InterPro" id="IPR037359">
    <property type="entry name" value="NST/OST"/>
</dbReference>
<proteinExistence type="predicted"/>
<reference evidence="2" key="2">
    <citation type="submission" date="2020-09" db="EMBL/GenBank/DDBJ databases">
        <authorList>
            <person name="Sun Q."/>
            <person name="Kim S."/>
        </authorList>
    </citation>
    <scope>NUCLEOTIDE SEQUENCE</scope>
    <source>
        <strain evidence="2">KCTC 42651</strain>
    </source>
</reference>
<dbReference type="InterPro" id="IPR027417">
    <property type="entry name" value="P-loop_NTPase"/>
</dbReference>
<keyword evidence="1" id="KW-0808">Transferase</keyword>
<dbReference type="EMBL" id="BMZS01000009">
    <property type="protein sequence ID" value="GHD57157.1"/>
    <property type="molecule type" value="Genomic_DNA"/>
</dbReference>
<dbReference type="SUPFAM" id="SSF52540">
    <property type="entry name" value="P-loop containing nucleoside triphosphate hydrolases"/>
    <property type="match status" value="1"/>
</dbReference>
<protein>
    <recommendedName>
        <fullName evidence="4">Sulfotransferase domain-containing protein</fullName>
    </recommendedName>
</protein>
<organism evidence="2 3">
    <name type="scientific">Thalassobaculum fulvum</name>
    <dbReference type="NCBI Taxonomy" id="1633335"/>
    <lineage>
        <taxon>Bacteria</taxon>
        <taxon>Pseudomonadati</taxon>
        <taxon>Pseudomonadota</taxon>
        <taxon>Alphaproteobacteria</taxon>
        <taxon>Rhodospirillales</taxon>
        <taxon>Thalassobaculaceae</taxon>
        <taxon>Thalassobaculum</taxon>
    </lineage>
</organism>
<name>A0A918XUR1_9PROT</name>
<evidence type="ECO:0008006" key="4">
    <source>
        <dbReference type="Google" id="ProtNLM"/>
    </source>
</evidence>
<dbReference type="PANTHER" id="PTHR10605">
    <property type="entry name" value="HEPARAN SULFATE SULFOTRANSFERASE"/>
    <property type="match status" value="1"/>
</dbReference>
<dbReference type="RefSeq" id="WP_189992599.1">
    <property type="nucleotide sequence ID" value="NZ_BMZS01000009.1"/>
</dbReference>